<evidence type="ECO:0000256" key="2">
    <source>
        <dbReference type="ARBA" id="ARBA00022692"/>
    </source>
</evidence>
<evidence type="ECO:0000256" key="4">
    <source>
        <dbReference type="ARBA" id="ARBA00023002"/>
    </source>
</evidence>
<keyword evidence="5" id="KW-0443">Lipid metabolism</keyword>
<dbReference type="InterPro" id="IPR006694">
    <property type="entry name" value="Fatty_acid_hydroxylase"/>
</dbReference>
<gene>
    <name evidence="9" type="ORF">SAMN05660874_03462</name>
</gene>
<comment type="subcellular location">
    <subcellularLocation>
        <location evidence="1">Endomembrane system</location>
        <topology evidence="1">Multi-pass membrane protein</topology>
    </subcellularLocation>
</comment>
<dbReference type="PANTHER" id="PTHR21624">
    <property type="entry name" value="STEROL DESATURASE-RELATED PROTEIN"/>
    <property type="match status" value="1"/>
</dbReference>
<dbReference type="Proteomes" id="UP000198852">
    <property type="component" value="Unassembled WGS sequence"/>
</dbReference>
<evidence type="ECO:0000259" key="8">
    <source>
        <dbReference type="Pfam" id="PF04116"/>
    </source>
</evidence>
<feature type="transmembrane region" description="Helical" evidence="7">
    <location>
        <begin position="88"/>
        <end position="105"/>
    </location>
</feature>
<protein>
    <submittedName>
        <fullName evidence="9">Sterol desaturase/sphingolipid hydroxylase, fatty acid hydroxylase superfamily</fullName>
    </submittedName>
</protein>
<evidence type="ECO:0000256" key="3">
    <source>
        <dbReference type="ARBA" id="ARBA00022989"/>
    </source>
</evidence>
<keyword evidence="3 7" id="KW-1133">Transmembrane helix</keyword>
<feature type="domain" description="Fatty acid hydroxylase" evidence="8">
    <location>
        <begin position="92"/>
        <end position="225"/>
    </location>
</feature>
<evidence type="ECO:0000256" key="7">
    <source>
        <dbReference type="SAM" id="Phobius"/>
    </source>
</evidence>
<evidence type="ECO:0000313" key="10">
    <source>
        <dbReference type="Proteomes" id="UP000198852"/>
    </source>
</evidence>
<keyword evidence="2 7" id="KW-0812">Transmembrane</keyword>
<dbReference type="EMBL" id="FOZX01000005">
    <property type="protein sequence ID" value="SFS80884.1"/>
    <property type="molecule type" value="Genomic_DNA"/>
</dbReference>
<feature type="transmembrane region" description="Helical" evidence="7">
    <location>
        <begin position="145"/>
        <end position="165"/>
    </location>
</feature>
<evidence type="ECO:0000256" key="1">
    <source>
        <dbReference type="ARBA" id="ARBA00004127"/>
    </source>
</evidence>
<dbReference type="Pfam" id="PF04116">
    <property type="entry name" value="FA_hydroxylase"/>
    <property type="match status" value="1"/>
</dbReference>
<reference evidence="10" key="1">
    <citation type="submission" date="2016-10" db="EMBL/GenBank/DDBJ databases">
        <authorList>
            <person name="Varghese N."/>
            <person name="Submissions S."/>
        </authorList>
    </citation>
    <scope>NUCLEOTIDE SEQUENCE [LARGE SCALE GENOMIC DNA]</scope>
    <source>
        <strain evidence="10">DSM 44771</strain>
    </source>
</reference>
<sequence length="285" mass="33350">MSDLLDPMKNPVTYAVPFFLLSIAVELAALKWLDHDDNTTGYAFKDTRTSLSMGVGSLVFLTVFKVGTFFVYNALYTHLALWQLPTDTWWFWVVLTLGLDLAYYCNHRFVHRVNIGWAAHQAHHSSEYMNFGTALRQKWNPWFEFFFWLPLPLLGFAPWALYVAFSFNLIYQFFVHTEAIDKLPRPIEFVFNTPSHHRVHHGSDPEYLDKNYAGILIIWDRMFGTFQPELHRPTYGLTHPVETYNVLTLQYGPFADILRQVRTTPRWRDKLGYLFGPPGWTPTTD</sequence>
<dbReference type="STRING" id="95161.SAMN05660874_03462"/>
<evidence type="ECO:0000256" key="5">
    <source>
        <dbReference type="ARBA" id="ARBA00023098"/>
    </source>
</evidence>
<dbReference type="RefSeq" id="WP_093418971.1">
    <property type="nucleotide sequence ID" value="NZ_FOZX01000005.1"/>
</dbReference>
<keyword evidence="4" id="KW-0560">Oxidoreductase</keyword>
<proteinExistence type="predicted"/>
<keyword evidence="6 7" id="KW-0472">Membrane</keyword>
<evidence type="ECO:0000256" key="6">
    <source>
        <dbReference type="ARBA" id="ARBA00023136"/>
    </source>
</evidence>
<keyword evidence="10" id="KW-1185">Reference proteome</keyword>
<dbReference type="OrthoDB" id="9770329at2"/>
<dbReference type="GO" id="GO:0012505">
    <property type="term" value="C:endomembrane system"/>
    <property type="evidence" value="ECO:0007669"/>
    <property type="project" value="UniProtKB-SubCell"/>
</dbReference>
<dbReference type="GO" id="GO:0005506">
    <property type="term" value="F:iron ion binding"/>
    <property type="evidence" value="ECO:0007669"/>
    <property type="project" value="InterPro"/>
</dbReference>
<dbReference type="PANTHER" id="PTHR21624:SF1">
    <property type="entry name" value="ALKYLGLYCEROL MONOOXYGENASE"/>
    <property type="match status" value="1"/>
</dbReference>
<feature type="transmembrane region" description="Helical" evidence="7">
    <location>
        <begin position="54"/>
        <end position="76"/>
    </location>
</feature>
<dbReference type="InterPro" id="IPR051689">
    <property type="entry name" value="Sterol_desaturase/TMEM195"/>
</dbReference>
<dbReference type="GO" id="GO:0006643">
    <property type="term" value="P:membrane lipid metabolic process"/>
    <property type="evidence" value="ECO:0007669"/>
    <property type="project" value="TreeGrafter"/>
</dbReference>
<dbReference type="AlphaFoldDB" id="A0A1I6SVA0"/>
<dbReference type="GO" id="GO:0008610">
    <property type="term" value="P:lipid biosynthetic process"/>
    <property type="evidence" value="ECO:0007669"/>
    <property type="project" value="InterPro"/>
</dbReference>
<dbReference type="GO" id="GO:0050479">
    <property type="term" value="F:glyceryl-ether monooxygenase activity"/>
    <property type="evidence" value="ECO:0007669"/>
    <property type="project" value="TreeGrafter"/>
</dbReference>
<evidence type="ECO:0000313" key="9">
    <source>
        <dbReference type="EMBL" id="SFS80884.1"/>
    </source>
</evidence>
<feature type="transmembrane region" description="Helical" evidence="7">
    <location>
        <begin position="12"/>
        <end position="33"/>
    </location>
</feature>
<organism evidence="9 10">
    <name type="scientific">Saccharopolyspora flava</name>
    <dbReference type="NCBI Taxonomy" id="95161"/>
    <lineage>
        <taxon>Bacteria</taxon>
        <taxon>Bacillati</taxon>
        <taxon>Actinomycetota</taxon>
        <taxon>Actinomycetes</taxon>
        <taxon>Pseudonocardiales</taxon>
        <taxon>Pseudonocardiaceae</taxon>
        <taxon>Saccharopolyspora</taxon>
    </lineage>
</organism>
<accession>A0A1I6SVA0</accession>
<name>A0A1I6SVA0_9PSEU</name>
<dbReference type="GO" id="GO:0016020">
    <property type="term" value="C:membrane"/>
    <property type="evidence" value="ECO:0007669"/>
    <property type="project" value="GOC"/>
</dbReference>